<sequence>MDPLSIAASIAGLLTITGAIISKGYAHISQAKKNESDLARLLNEIASFGGILFGLKSQLTVSGESEGSPLPWLAGTWENTLQTCEKILTETKDLVESLVSSNSVRLIIKGVSMTSRIERLLPQVERFKSLFILCLQLQNNVDSETSTQLTSKVIDLLHDLTNKQDSLAKKVEAREQAELRNNIIDWLGPTSEVMQDEIVRSRDPQSCQWLIERPEFLRWLEFDGFTGLWLWGIREYSDASSTTCD</sequence>
<dbReference type="AlphaFoldDB" id="A0A9P4QKU9"/>
<evidence type="ECO:0008006" key="3">
    <source>
        <dbReference type="Google" id="ProtNLM"/>
    </source>
</evidence>
<dbReference type="Proteomes" id="UP000799444">
    <property type="component" value="Unassembled WGS sequence"/>
</dbReference>
<organism evidence="1 2">
    <name type="scientific">Polyplosphaeria fusca</name>
    <dbReference type="NCBI Taxonomy" id="682080"/>
    <lineage>
        <taxon>Eukaryota</taxon>
        <taxon>Fungi</taxon>
        <taxon>Dikarya</taxon>
        <taxon>Ascomycota</taxon>
        <taxon>Pezizomycotina</taxon>
        <taxon>Dothideomycetes</taxon>
        <taxon>Pleosporomycetidae</taxon>
        <taxon>Pleosporales</taxon>
        <taxon>Tetraplosphaeriaceae</taxon>
        <taxon>Polyplosphaeria</taxon>
    </lineage>
</organism>
<comment type="caution">
    <text evidence="1">The sequence shown here is derived from an EMBL/GenBank/DDBJ whole genome shotgun (WGS) entry which is preliminary data.</text>
</comment>
<accession>A0A9P4QKU9</accession>
<dbReference type="EMBL" id="ML996284">
    <property type="protein sequence ID" value="KAF2728334.1"/>
    <property type="molecule type" value="Genomic_DNA"/>
</dbReference>
<proteinExistence type="predicted"/>
<gene>
    <name evidence="1" type="ORF">EJ04DRAFT_569592</name>
</gene>
<protein>
    <recommendedName>
        <fullName evidence="3">Fungal N-terminal domain-containing protein</fullName>
    </recommendedName>
</protein>
<dbReference type="OrthoDB" id="3944243at2759"/>
<keyword evidence="2" id="KW-1185">Reference proteome</keyword>
<name>A0A9P4QKU9_9PLEO</name>
<evidence type="ECO:0000313" key="2">
    <source>
        <dbReference type="Proteomes" id="UP000799444"/>
    </source>
</evidence>
<reference evidence="1" key="1">
    <citation type="journal article" date="2020" name="Stud. Mycol.">
        <title>101 Dothideomycetes genomes: a test case for predicting lifestyles and emergence of pathogens.</title>
        <authorList>
            <person name="Haridas S."/>
            <person name="Albert R."/>
            <person name="Binder M."/>
            <person name="Bloem J."/>
            <person name="Labutti K."/>
            <person name="Salamov A."/>
            <person name="Andreopoulos B."/>
            <person name="Baker S."/>
            <person name="Barry K."/>
            <person name="Bills G."/>
            <person name="Bluhm B."/>
            <person name="Cannon C."/>
            <person name="Castanera R."/>
            <person name="Culley D."/>
            <person name="Daum C."/>
            <person name="Ezra D."/>
            <person name="Gonzalez J."/>
            <person name="Henrissat B."/>
            <person name="Kuo A."/>
            <person name="Liang C."/>
            <person name="Lipzen A."/>
            <person name="Lutzoni F."/>
            <person name="Magnuson J."/>
            <person name="Mondo S."/>
            <person name="Nolan M."/>
            <person name="Ohm R."/>
            <person name="Pangilinan J."/>
            <person name="Park H.-J."/>
            <person name="Ramirez L."/>
            <person name="Alfaro M."/>
            <person name="Sun H."/>
            <person name="Tritt A."/>
            <person name="Yoshinaga Y."/>
            <person name="Zwiers L.-H."/>
            <person name="Turgeon B."/>
            <person name="Goodwin S."/>
            <person name="Spatafora J."/>
            <person name="Crous P."/>
            <person name="Grigoriev I."/>
        </authorList>
    </citation>
    <scope>NUCLEOTIDE SEQUENCE</scope>
    <source>
        <strain evidence="1">CBS 125425</strain>
    </source>
</reference>
<evidence type="ECO:0000313" key="1">
    <source>
        <dbReference type="EMBL" id="KAF2728334.1"/>
    </source>
</evidence>